<feature type="compositionally biased region" description="Acidic residues" evidence="1">
    <location>
        <begin position="145"/>
        <end position="160"/>
    </location>
</feature>
<proteinExistence type="predicted"/>
<evidence type="ECO:0008006" key="5">
    <source>
        <dbReference type="Google" id="ProtNLM"/>
    </source>
</evidence>
<organism evidence="3 4">
    <name type="scientific">Salvia divinorum</name>
    <name type="common">Maria pastora</name>
    <name type="synonym">Diviner's sage</name>
    <dbReference type="NCBI Taxonomy" id="28513"/>
    <lineage>
        <taxon>Eukaryota</taxon>
        <taxon>Viridiplantae</taxon>
        <taxon>Streptophyta</taxon>
        <taxon>Embryophyta</taxon>
        <taxon>Tracheophyta</taxon>
        <taxon>Spermatophyta</taxon>
        <taxon>Magnoliopsida</taxon>
        <taxon>eudicotyledons</taxon>
        <taxon>Gunneridae</taxon>
        <taxon>Pentapetalae</taxon>
        <taxon>asterids</taxon>
        <taxon>lamiids</taxon>
        <taxon>Lamiales</taxon>
        <taxon>Lamiaceae</taxon>
        <taxon>Nepetoideae</taxon>
        <taxon>Mentheae</taxon>
        <taxon>Salviinae</taxon>
        <taxon>Salvia</taxon>
        <taxon>Salvia subgen. Calosphace</taxon>
    </lineage>
</organism>
<keyword evidence="2" id="KW-0472">Membrane</keyword>
<reference evidence="3 4" key="1">
    <citation type="submission" date="2024-06" db="EMBL/GenBank/DDBJ databases">
        <title>A chromosome level genome sequence of Diviner's sage (Salvia divinorum).</title>
        <authorList>
            <person name="Ford S.A."/>
            <person name="Ro D.-K."/>
            <person name="Ness R.W."/>
            <person name="Phillips M.A."/>
        </authorList>
    </citation>
    <scope>NUCLEOTIDE SEQUENCE [LARGE SCALE GENOMIC DNA]</scope>
    <source>
        <strain evidence="3">SAF-2024a</strain>
        <tissue evidence="3">Leaf</tissue>
    </source>
</reference>
<evidence type="ECO:0000313" key="4">
    <source>
        <dbReference type="Proteomes" id="UP001567538"/>
    </source>
</evidence>
<gene>
    <name evidence="3" type="ORF">AAHA92_02455</name>
</gene>
<feature type="transmembrane region" description="Helical" evidence="2">
    <location>
        <begin position="31"/>
        <end position="58"/>
    </location>
</feature>
<sequence length="203" mass="23659">MDQNHKDADYYIIDQTTNQTNNFYLKKTLQFLVPISIISFLVSYFSVFSIILHSLQFYSSIFPSLSERKCMFFLCNGILAFLAKNLNLNTSARDNFNVEDCLFYGEYDHNSSDAAAVPEEKEVKVQDSRVSQNAAEEIETEMVCEEWNEDEDDEESEGVEESPSVVSDMRVSTEELNKKFDEFIRRMKEEIRIEARQQYLIVV</sequence>
<keyword evidence="2" id="KW-1133">Transmembrane helix</keyword>
<name>A0ABD1IES6_SALDI</name>
<feature type="region of interest" description="Disordered" evidence="1">
    <location>
        <begin position="145"/>
        <end position="170"/>
    </location>
</feature>
<keyword evidence="4" id="KW-1185">Reference proteome</keyword>
<comment type="caution">
    <text evidence="3">The sequence shown here is derived from an EMBL/GenBank/DDBJ whole genome shotgun (WGS) entry which is preliminary data.</text>
</comment>
<dbReference type="EMBL" id="JBEAFC010000002">
    <property type="protein sequence ID" value="KAL1566915.1"/>
    <property type="molecule type" value="Genomic_DNA"/>
</dbReference>
<evidence type="ECO:0000256" key="2">
    <source>
        <dbReference type="SAM" id="Phobius"/>
    </source>
</evidence>
<evidence type="ECO:0000313" key="3">
    <source>
        <dbReference type="EMBL" id="KAL1566915.1"/>
    </source>
</evidence>
<protein>
    <recommendedName>
        <fullName evidence="5">Transmembrane protein</fullName>
    </recommendedName>
</protein>
<dbReference type="AlphaFoldDB" id="A0ABD1IES6"/>
<dbReference type="Proteomes" id="UP001567538">
    <property type="component" value="Unassembled WGS sequence"/>
</dbReference>
<evidence type="ECO:0000256" key="1">
    <source>
        <dbReference type="SAM" id="MobiDB-lite"/>
    </source>
</evidence>
<accession>A0ABD1IES6</accession>
<dbReference type="PANTHER" id="PTHR34947">
    <property type="entry name" value="TRANSMEMBRANE PROTEIN"/>
    <property type="match status" value="1"/>
</dbReference>
<dbReference type="PANTHER" id="PTHR34947:SF4">
    <property type="entry name" value="TRANSMEMBRANE PROTEIN"/>
    <property type="match status" value="1"/>
</dbReference>
<keyword evidence="2" id="KW-0812">Transmembrane</keyword>